<evidence type="ECO:0000313" key="3">
    <source>
        <dbReference type="Proteomes" id="UP000075886"/>
    </source>
</evidence>
<feature type="region of interest" description="Disordered" evidence="1">
    <location>
        <begin position="1"/>
        <end position="135"/>
    </location>
</feature>
<feature type="compositionally biased region" description="Basic residues" evidence="1">
    <location>
        <begin position="282"/>
        <end position="297"/>
    </location>
</feature>
<dbReference type="STRING" id="69004.A0A182QEJ6"/>
<dbReference type="EnsemblMetazoa" id="AFAF008554-RA">
    <property type="protein sequence ID" value="AFAF008554-PA"/>
    <property type="gene ID" value="AFAF008554"/>
</dbReference>
<proteinExistence type="predicted"/>
<reference evidence="2" key="2">
    <citation type="submission" date="2020-05" db="UniProtKB">
        <authorList>
            <consortium name="EnsemblMetazoa"/>
        </authorList>
    </citation>
    <scope>IDENTIFICATION</scope>
    <source>
        <strain evidence="2">FAR1</strain>
    </source>
</reference>
<reference evidence="3" key="1">
    <citation type="submission" date="2014-01" db="EMBL/GenBank/DDBJ databases">
        <title>The Genome Sequence of Anopheles farauti FAR1 (V2).</title>
        <authorList>
            <consortium name="The Broad Institute Genomics Platform"/>
            <person name="Neafsey D.E."/>
            <person name="Besansky N."/>
            <person name="Howell P."/>
            <person name="Walton C."/>
            <person name="Young S.K."/>
            <person name="Zeng Q."/>
            <person name="Gargeya S."/>
            <person name="Fitzgerald M."/>
            <person name="Haas B."/>
            <person name="Abouelleil A."/>
            <person name="Allen A.W."/>
            <person name="Alvarado L."/>
            <person name="Arachchi H.M."/>
            <person name="Berlin A.M."/>
            <person name="Chapman S.B."/>
            <person name="Gainer-Dewar J."/>
            <person name="Goldberg J."/>
            <person name="Griggs A."/>
            <person name="Gujja S."/>
            <person name="Hansen M."/>
            <person name="Howarth C."/>
            <person name="Imamovic A."/>
            <person name="Ireland A."/>
            <person name="Larimer J."/>
            <person name="McCowan C."/>
            <person name="Murphy C."/>
            <person name="Pearson M."/>
            <person name="Poon T.W."/>
            <person name="Priest M."/>
            <person name="Roberts A."/>
            <person name="Saif S."/>
            <person name="Shea T."/>
            <person name="Sisk P."/>
            <person name="Sykes S."/>
            <person name="Wortman J."/>
            <person name="Nusbaum C."/>
            <person name="Birren B."/>
        </authorList>
    </citation>
    <scope>NUCLEOTIDE SEQUENCE [LARGE SCALE GENOMIC DNA]</scope>
    <source>
        <strain evidence="3">FAR1</strain>
    </source>
</reference>
<dbReference type="AlphaFoldDB" id="A0A182QEJ6"/>
<organism evidence="2 3">
    <name type="scientific">Anopheles farauti</name>
    <dbReference type="NCBI Taxonomy" id="69004"/>
    <lineage>
        <taxon>Eukaryota</taxon>
        <taxon>Metazoa</taxon>
        <taxon>Ecdysozoa</taxon>
        <taxon>Arthropoda</taxon>
        <taxon>Hexapoda</taxon>
        <taxon>Insecta</taxon>
        <taxon>Pterygota</taxon>
        <taxon>Neoptera</taxon>
        <taxon>Endopterygota</taxon>
        <taxon>Diptera</taxon>
        <taxon>Nematocera</taxon>
        <taxon>Culicoidea</taxon>
        <taxon>Culicidae</taxon>
        <taxon>Anophelinae</taxon>
        <taxon>Anopheles</taxon>
    </lineage>
</organism>
<accession>A0A182QEJ6</accession>
<evidence type="ECO:0000313" key="2">
    <source>
        <dbReference type="EnsemblMetazoa" id="AFAF008554-PA"/>
    </source>
</evidence>
<feature type="region of interest" description="Disordered" evidence="1">
    <location>
        <begin position="274"/>
        <end position="305"/>
    </location>
</feature>
<protein>
    <submittedName>
        <fullName evidence="2">Uncharacterized protein</fullName>
    </submittedName>
</protein>
<feature type="compositionally biased region" description="Basic and acidic residues" evidence="1">
    <location>
        <begin position="84"/>
        <end position="96"/>
    </location>
</feature>
<name>A0A182QEJ6_9DIPT</name>
<feature type="compositionally biased region" description="Basic and acidic residues" evidence="1">
    <location>
        <begin position="110"/>
        <end position="120"/>
    </location>
</feature>
<keyword evidence="3" id="KW-1185">Reference proteome</keyword>
<dbReference type="Proteomes" id="UP000075886">
    <property type="component" value="Unassembled WGS sequence"/>
</dbReference>
<dbReference type="EMBL" id="AXCN02000407">
    <property type="status" value="NOT_ANNOTATED_CDS"/>
    <property type="molecule type" value="Genomic_DNA"/>
</dbReference>
<feature type="compositionally biased region" description="Gly residues" evidence="1">
    <location>
        <begin position="37"/>
        <end position="50"/>
    </location>
</feature>
<sequence length="319" mass="33832">MNEPCRSLVPAVGAAVGAGRGSRNGDTAAGTMNEGDTSGGGTPVGRGVGGDLAFVTPGGIDHQSAGSFASYDSEGEEPSTATNGDRRDTGNPKDLNDNGTSRQALLGTRNKLDPSGEHHAKPTPCAANQQPCPEEGLTMNISTEYAPTTDGMRRPYSRASYYAGRYYAGSLGPDGPSEMGPVDGHSTMRRHQMSPAMVENFGGPGGSYGGDRSFYAPVPLSSVAYPTPPGSSSAGEEPRAGYDYYGAPSFAHPGRMASEFSMYGGAGSYAPWYQPPATPFHQHQHQHQQQHHHHHQHSATPRGYPMPPEHMYNMFNFNR</sequence>
<dbReference type="VEuPathDB" id="VectorBase:AFAF008554"/>
<evidence type="ECO:0000256" key="1">
    <source>
        <dbReference type="SAM" id="MobiDB-lite"/>
    </source>
</evidence>